<keyword evidence="3" id="KW-1185">Reference proteome</keyword>
<dbReference type="OrthoDB" id="4842715at2759"/>
<reference evidence="2 3" key="1">
    <citation type="journal article" date="2011" name="Cell">
        <title>Insight into structure and assembly of the nuclear pore complex by utilizing the genome of a eukaryotic thermophile.</title>
        <authorList>
            <person name="Amlacher S."/>
            <person name="Sarges P."/>
            <person name="Flemming D."/>
            <person name="van Noort V."/>
            <person name="Kunze R."/>
            <person name="Devos D.P."/>
            <person name="Arumugam M."/>
            <person name="Bork P."/>
            <person name="Hurt E."/>
        </authorList>
    </citation>
    <scope>NUCLEOTIDE SEQUENCE [LARGE SCALE GENOMIC DNA]</scope>
    <source>
        <strain evidence="3">DSM 1495 / CBS 144.50 / IMI 039719</strain>
    </source>
</reference>
<dbReference type="Proteomes" id="UP000008066">
    <property type="component" value="Unassembled WGS sequence"/>
</dbReference>
<dbReference type="PANTHER" id="PTHR33481:SF1">
    <property type="entry name" value="ENDONUCLEASE_EXONUCLEASE_PHOSPHATASE DOMAIN-CONTAINING PROTEIN-RELATED"/>
    <property type="match status" value="1"/>
</dbReference>
<dbReference type="KEGG" id="cthr:CTHT_0048150"/>
<protein>
    <recommendedName>
        <fullName evidence="1">Reverse transcriptase domain-containing protein</fullName>
    </recommendedName>
</protein>
<dbReference type="GeneID" id="18258853"/>
<evidence type="ECO:0000313" key="3">
    <source>
        <dbReference type="Proteomes" id="UP000008066"/>
    </source>
</evidence>
<feature type="domain" description="Reverse transcriptase" evidence="1">
    <location>
        <begin position="6"/>
        <end position="249"/>
    </location>
</feature>
<dbReference type="InterPro" id="IPR000477">
    <property type="entry name" value="RT_dom"/>
</dbReference>
<gene>
    <name evidence="2" type="ORF">CTHT_0048150</name>
</gene>
<dbReference type="PANTHER" id="PTHR33481">
    <property type="entry name" value="REVERSE TRANSCRIPTASE"/>
    <property type="match status" value="1"/>
</dbReference>
<dbReference type="AlphaFoldDB" id="G0SAX6"/>
<accession>G0SAX6</accession>
<evidence type="ECO:0000259" key="1">
    <source>
        <dbReference type="PROSITE" id="PS50878"/>
    </source>
</evidence>
<dbReference type="PROSITE" id="PS50878">
    <property type="entry name" value="RT_POL"/>
    <property type="match status" value="1"/>
</dbReference>
<proteinExistence type="predicted"/>
<dbReference type="HOGENOM" id="CLU_000680_3_2_1"/>
<dbReference type="EMBL" id="GL988044">
    <property type="protein sequence ID" value="EGS19356.1"/>
    <property type="molecule type" value="Genomic_DNA"/>
</dbReference>
<name>G0SAX6_CHATD</name>
<evidence type="ECO:0000313" key="2">
    <source>
        <dbReference type="EMBL" id="EGS19356.1"/>
    </source>
</evidence>
<dbReference type="Pfam" id="PF00078">
    <property type="entry name" value="RVT_1"/>
    <property type="match status" value="1"/>
</dbReference>
<dbReference type="RefSeq" id="XP_006695178.1">
    <property type="nucleotide sequence ID" value="XM_006695115.1"/>
</dbReference>
<organism evidence="3">
    <name type="scientific">Chaetomium thermophilum (strain DSM 1495 / CBS 144.50 / IMI 039719)</name>
    <name type="common">Thermochaetoides thermophila</name>
    <dbReference type="NCBI Taxonomy" id="759272"/>
    <lineage>
        <taxon>Eukaryota</taxon>
        <taxon>Fungi</taxon>
        <taxon>Dikarya</taxon>
        <taxon>Ascomycota</taxon>
        <taxon>Pezizomycotina</taxon>
        <taxon>Sordariomycetes</taxon>
        <taxon>Sordariomycetidae</taxon>
        <taxon>Sordariales</taxon>
        <taxon>Chaetomiaceae</taxon>
        <taxon>Thermochaetoides</taxon>
    </lineage>
</organism>
<sequence length="260" mass="28368">MAICSADLTLGVFPSAFKRATVVTLSKPGRDPRSYKGWRPISLLSVFGKGIERMVARRMTAAALRAGLLPPEVAGAHSNSLCLGPSSVTYKLCSVLLDQGWPESTSLLAADFCTARSFSFRWARSTFRTDSGLPQGSPWSPILFALFTLPLVRPSQGAAFAYMDDHAQHTWSRDPFQLVYHASLRVAELCEKAQGLGLRIDPRKTDALYIPLRGKGVTKTRTETSKIHVTGGGQDVVPSHSIKWLVVTLDSRLSPKAQVL</sequence>